<keyword evidence="1" id="KW-0233">DNA recombination</keyword>
<evidence type="ECO:0000256" key="2">
    <source>
        <dbReference type="SAM" id="MobiDB-lite"/>
    </source>
</evidence>
<feature type="domain" description="Tyr recombinase" evidence="3">
    <location>
        <begin position="1"/>
        <end position="130"/>
    </location>
</feature>
<accession>A0ABV9TWI6</accession>
<evidence type="ECO:0000256" key="1">
    <source>
        <dbReference type="ARBA" id="ARBA00023172"/>
    </source>
</evidence>
<evidence type="ECO:0000259" key="3">
    <source>
        <dbReference type="PROSITE" id="PS51898"/>
    </source>
</evidence>
<feature type="region of interest" description="Disordered" evidence="2">
    <location>
        <begin position="1"/>
        <end position="65"/>
    </location>
</feature>
<evidence type="ECO:0000313" key="4">
    <source>
        <dbReference type="EMBL" id="MFC4907375.1"/>
    </source>
</evidence>
<dbReference type="PROSITE" id="PS51898">
    <property type="entry name" value="TYR_RECOMBINASE"/>
    <property type="match status" value="1"/>
</dbReference>
<dbReference type="RefSeq" id="WP_378253111.1">
    <property type="nucleotide sequence ID" value="NZ_JBHSIT010000002.1"/>
</dbReference>
<dbReference type="InterPro" id="IPR013762">
    <property type="entry name" value="Integrase-like_cat_sf"/>
</dbReference>
<dbReference type="Pfam" id="PF00589">
    <property type="entry name" value="Phage_integrase"/>
    <property type="match status" value="1"/>
</dbReference>
<protein>
    <submittedName>
        <fullName evidence="4">Tyrosine-type recombinase/integrase</fullName>
    </submittedName>
</protein>
<dbReference type="InterPro" id="IPR002104">
    <property type="entry name" value="Integrase_catalytic"/>
</dbReference>
<dbReference type="Proteomes" id="UP001595872">
    <property type="component" value="Unassembled WGS sequence"/>
</dbReference>
<proteinExistence type="predicted"/>
<dbReference type="SUPFAM" id="SSF56349">
    <property type="entry name" value="DNA breaking-rejoining enzymes"/>
    <property type="match status" value="1"/>
</dbReference>
<reference evidence="5" key="1">
    <citation type="journal article" date="2019" name="Int. J. Syst. Evol. Microbiol.">
        <title>The Global Catalogue of Microorganisms (GCM) 10K type strain sequencing project: providing services to taxonomists for standard genome sequencing and annotation.</title>
        <authorList>
            <consortium name="The Broad Institute Genomics Platform"/>
            <consortium name="The Broad Institute Genome Sequencing Center for Infectious Disease"/>
            <person name="Wu L."/>
            <person name="Ma J."/>
        </authorList>
    </citation>
    <scope>NUCLEOTIDE SEQUENCE [LARGE SCALE GENOMIC DNA]</scope>
    <source>
        <strain evidence="5">KLKA75</strain>
    </source>
</reference>
<gene>
    <name evidence="4" type="ORF">ACFPCY_08590</name>
</gene>
<dbReference type="InterPro" id="IPR011010">
    <property type="entry name" value="DNA_brk_join_enz"/>
</dbReference>
<dbReference type="EMBL" id="JBHSIT010000002">
    <property type="protein sequence ID" value="MFC4907375.1"/>
    <property type="molecule type" value="Genomic_DNA"/>
</dbReference>
<sequence length="137" mass="14379">MTIPTPTAGQPDPRPGPLSGSAREADDVEVGGRDDEQAVLEPTAMLRPGQPTTAPPPHASAAAVLRRAARAAGVDPTKLTSHVIRATAVTALRTAGVPWEQIQDLVGHAVAATTKRYDRSDVDLDDHTAHRLSDLLT</sequence>
<comment type="caution">
    <text evidence="4">The sequence shown here is derived from an EMBL/GenBank/DDBJ whole genome shotgun (WGS) entry which is preliminary data.</text>
</comment>
<evidence type="ECO:0000313" key="5">
    <source>
        <dbReference type="Proteomes" id="UP001595872"/>
    </source>
</evidence>
<dbReference type="Gene3D" id="1.10.443.10">
    <property type="entry name" value="Intergrase catalytic core"/>
    <property type="match status" value="1"/>
</dbReference>
<organism evidence="4 5">
    <name type="scientific">Actinomadura gamaensis</name>
    <dbReference type="NCBI Taxonomy" id="1763541"/>
    <lineage>
        <taxon>Bacteria</taxon>
        <taxon>Bacillati</taxon>
        <taxon>Actinomycetota</taxon>
        <taxon>Actinomycetes</taxon>
        <taxon>Streptosporangiales</taxon>
        <taxon>Thermomonosporaceae</taxon>
        <taxon>Actinomadura</taxon>
    </lineage>
</organism>
<name>A0ABV9TWI6_9ACTN</name>
<keyword evidence="5" id="KW-1185">Reference proteome</keyword>